<dbReference type="Gene3D" id="1.10.3720.10">
    <property type="entry name" value="MetI-like"/>
    <property type="match status" value="1"/>
</dbReference>
<keyword evidence="4 7" id="KW-0812">Transmembrane</keyword>
<dbReference type="Proteomes" id="UP000176101">
    <property type="component" value="Unassembled WGS sequence"/>
</dbReference>
<feature type="compositionally biased region" description="Low complexity" evidence="8">
    <location>
        <begin position="1"/>
        <end position="26"/>
    </location>
</feature>
<protein>
    <submittedName>
        <fullName evidence="10">Sugar ABC transporter permease</fullName>
    </submittedName>
</protein>
<evidence type="ECO:0000256" key="5">
    <source>
        <dbReference type="ARBA" id="ARBA00022989"/>
    </source>
</evidence>
<dbReference type="PANTHER" id="PTHR43005:SF2">
    <property type="entry name" value="INTEGRAL MEMBRANE SUGAR TRANSPORT PROTEIN"/>
    <property type="match status" value="1"/>
</dbReference>
<dbReference type="PROSITE" id="PS50928">
    <property type="entry name" value="ABC_TM1"/>
    <property type="match status" value="1"/>
</dbReference>
<dbReference type="RefSeq" id="WP_070195941.1">
    <property type="nucleotide sequence ID" value="NZ_LJGU01000114.1"/>
</dbReference>
<feature type="transmembrane region" description="Helical" evidence="7">
    <location>
        <begin position="214"/>
        <end position="238"/>
    </location>
</feature>
<evidence type="ECO:0000259" key="9">
    <source>
        <dbReference type="PROSITE" id="PS50928"/>
    </source>
</evidence>
<comment type="caution">
    <text evidence="10">The sequence shown here is derived from an EMBL/GenBank/DDBJ whole genome shotgun (WGS) entry which is preliminary data.</text>
</comment>
<gene>
    <name evidence="10" type="ORF">AN216_08290</name>
</gene>
<keyword evidence="2 7" id="KW-0813">Transport</keyword>
<dbReference type="STRING" id="1075402.AN216_08290"/>
<evidence type="ECO:0000313" key="10">
    <source>
        <dbReference type="EMBL" id="OEV04194.1"/>
    </source>
</evidence>
<evidence type="ECO:0000256" key="8">
    <source>
        <dbReference type="SAM" id="MobiDB-lite"/>
    </source>
</evidence>
<feature type="transmembrane region" description="Helical" evidence="7">
    <location>
        <begin position="320"/>
        <end position="342"/>
    </location>
</feature>
<reference evidence="10 11" key="1">
    <citation type="journal article" date="2016" name="Front. Microbiol.">
        <title>Comparative Genomics Analysis of Streptomyces Species Reveals Their Adaptation to the Marine Environment and Their Diversity at the Genomic Level.</title>
        <authorList>
            <person name="Tian X."/>
            <person name="Zhang Z."/>
            <person name="Yang T."/>
            <person name="Chen M."/>
            <person name="Li J."/>
            <person name="Chen F."/>
            <person name="Yang J."/>
            <person name="Li W."/>
            <person name="Zhang B."/>
            <person name="Zhang Z."/>
            <person name="Wu J."/>
            <person name="Zhang C."/>
            <person name="Long L."/>
            <person name="Xiao J."/>
        </authorList>
    </citation>
    <scope>NUCLEOTIDE SEQUENCE [LARGE SCALE GENOMIC DNA]</scope>
    <source>
        <strain evidence="10 11">SCSIO 02100</strain>
    </source>
</reference>
<feature type="region of interest" description="Disordered" evidence="8">
    <location>
        <begin position="1"/>
        <end position="57"/>
    </location>
</feature>
<comment type="similarity">
    <text evidence="7">Belongs to the binding-protein-dependent transport system permease family.</text>
</comment>
<evidence type="ECO:0000256" key="6">
    <source>
        <dbReference type="ARBA" id="ARBA00023136"/>
    </source>
</evidence>
<dbReference type="PATRIC" id="fig|1075402.3.peg.4465"/>
<evidence type="ECO:0000256" key="1">
    <source>
        <dbReference type="ARBA" id="ARBA00004651"/>
    </source>
</evidence>
<feature type="transmembrane region" description="Helical" evidence="7">
    <location>
        <begin position="67"/>
        <end position="91"/>
    </location>
</feature>
<keyword evidence="3" id="KW-1003">Cell membrane</keyword>
<keyword evidence="5 7" id="KW-1133">Transmembrane helix</keyword>
<dbReference type="GO" id="GO:0005886">
    <property type="term" value="C:plasma membrane"/>
    <property type="evidence" value="ECO:0007669"/>
    <property type="project" value="UniProtKB-SubCell"/>
</dbReference>
<name>A0A1E7KK09_9ACTN</name>
<dbReference type="CDD" id="cd06261">
    <property type="entry name" value="TM_PBP2"/>
    <property type="match status" value="1"/>
</dbReference>
<organism evidence="10 11">
    <name type="scientific">Streptomyces oceani</name>
    <dbReference type="NCBI Taxonomy" id="1075402"/>
    <lineage>
        <taxon>Bacteria</taxon>
        <taxon>Bacillati</taxon>
        <taxon>Actinomycetota</taxon>
        <taxon>Actinomycetes</taxon>
        <taxon>Kitasatosporales</taxon>
        <taxon>Streptomycetaceae</taxon>
        <taxon>Streptomyces</taxon>
    </lineage>
</organism>
<feature type="transmembrane region" description="Helical" evidence="7">
    <location>
        <begin position="122"/>
        <end position="147"/>
    </location>
</feature>
<dbReference type="GO" id="GO:0055085">
    <property type="term" value="P:transmembrane transport"/>
    <property type="evidence" value="ECO:0007669"/>
    <property type="project" value="InterPro"/>
</dbReference>
<sequence>MTSTPDSTTPEPSTPDAQTTSTTTSRPPAPRSAGTDQTDRPAPARKPGTEPGAKERGLKAWATRAPLLPALVFLIVVTQLPFAATLVTSLFDWNSLHPDNRAFSGLGNYATVLGDPDVRESVVTTAVLTAAVVLTSLLLGLLLALLLDRTFRGRGIVRTMLIAPFLIVPVAAALLWKHALFNPEYGLFNGLLNWFGSLFGIADPAQPEWTSEMPLLAVEAALIWQWTPFMMLIVLAGLQSRPLELIEAAHLDGANNWQVFRYLTLPHLRRYLELGALLGSIYIVQNFDAVFTITKGGLGTANLPYTIYETFYKAHEYGEASATGVLVVLGSIVIATFVLRVVSSLFSEEVSRG</sequence>
<comment type="subcellular location">
    <subcellularLocation>
        <location evidence="1 7">Cell membrane</location>
        <topology evidence="1 7">Multi-pass membrane protein</topology>
    </subcellularLocation>
</comment>
<feature type="transmembrane region" description="Helical" evidence="7">
    <location>
        <begin position="159"/>
        <end position="179"/>
    </location>
</feature>
<evidence type="ECO:0000256" key="3">
    <source>
        <dbReference type="ARBA" id="ARBA00022475"/>
    </source>
</evidence>
<dbReference type="AlphaFoldDB" id="A0A1E7KK09"/>
<dbReference type="SUPFAM" id="SSF161098">
    <property type="entry name" value="MetI-like"/>
    <property type="match status" value="1"/>
</dbReference>
<feature type="domain" description="ABC transmembrane type-1" evidence="9">
    <location>
        <begin position="122"/>
        <end position="338"/>
    </location>
</feature>
<dbReference type="EMBL" id="LJGU01000114">
    <property type="protein sequence ID" value="OEV04194.1"/>
    <property type="molecule type" value="Genomic_DNA"/>
</dbReference>
<evidence type="ECO:0000313" key="11">
    <source>
        <dbReference type="Proteomes" id="UP000176101"/>
    </source>
</evidence>
<evidence type="ECO:0000256" key="7">
    <source>
        <dbReference type="RuleBase" id="RU363032"/>
    </source>
</evidence>
<evidence type="ECO:0000256" key="2">
    <source>
        <dbReference type="ARBA" id="ARBA00022448"/>
    </source>
</evidence>
<dbReference type="OrthoDB" id="34224at2"/>
<evidence type="ECO:0000256" key="4">
    <source>
        <dbReference type="ARBA" id="ARBA00022692"/>
    </source>
</evidence>
<keyword evidence="11" id="KW-1185">Reference proteome</keyword>
<accession>A0A1E7KK09</accession>
<dbReference type="InterPro" id="IPR000515">
    <property type="entry name" value="MetI-like"/>
</dbReference>
<keyword evidence="6 7" id="KW-0472">Membrane</keyword>
<proteinExistence type="inferred from homology"/>
<dbReference type="PANTHER" id="PTHR43005">
    <property type="entry name" value="BLR7065 PROTEIN"/>
    <property type="match status" value="1"/>
</dbReference>
<dbReference type="InterPro" id="IPR035906">
    <property type="entry name" value="MetI-like_sf"/>
</dbReference>
<dbReference type="Pfam" id="PF00528">
    <property type="entry name" value="BPD_transp_1"/>
    <property type="match status" value="1"/>
</dbReference>